<dbReference type="GeneID" id="65128776"/>
<sequence>MTITIDEEVCKKYGLTLQEVLLLLLVKTEGDTPAVLQSLEEKEAVVKEGLFNRYLITSPWDDRLSGVLLDSDKNRQPQDRIENLALSMMEIFPKQKKSGTCHYFRGNKKDITLRLKKFFKLYGDKYSDEQILDATRRYVESFNGNYAYMRVLKYFIWKDEVKRNSEGEGYVAETSDLATFIENSGVDEGRFDWTSSLN</sequence>
<dbReference type="Proteomes" id="UP000593828">
    <property type="component" value="Segment"/>
</dbReference>
<name>A0A7M1RVI2_9CAUD</name>
<reference evidence="1 2" key="1">
    <citation type="submission" date="2020-07" db="EMBL/GenBank/DDBJ databases">
        <title>Taxonomic proposal: Crassvirales, a new order of highly abundant and diverse bacterial viruses.</title>
        <authorList>
            <person name="Shkoporov A.N."/>
            <person name="Stockdale S.R."/>
            <person name="Guerin E."/>
            <person name="Ross R.P."/>
            <person name="Hill C."/>
        </authorList>
    </citation>
    <scope>NUCLEOTIDE SEQUENCE [LARGE SCALE GENOMIC DNA]</scope>
</reference>
<organism evidence="1 2">
    <name type="scientific">uncultured phage cr106_1</name>
    <dbReference type="NCBI Taxonomy" id="2772062"/>
    <lineage>
        <taxon>Viruses</taxon>
        <taxon>Duplodnaviria</taxon>
        <taxon>Heunggongvirae</taxon>
        <taxon>Uroviricota</taxon>
        <taxon>Caudoviricetes</taxon>
        <taxon>Crassvirales</taxon>
        <taxon>Steigviridae</taxon>
        <taxon>Asinivirinae</taxon>
        <taxon>Mahstovirus</taxon>
        <taxon>Mahstovirus faecalis</taxon>
    </lineage>
</organism>
<evidence type="ECO:0000313" key="1">
    <source>
        <dbReference type="EMBL" id="QOR58306.1"/>
    </source>
</evidence>
<proteinExistence type="predicted"/>
<dbReference type="KEGG" id="vg:65128776"/>
<accession>A0A7M1RVI2</accession>
<dbReference type="RefSeq" id="YP_010110464.1">
    <property type="nucleotide sequence ID" value="NC_055871.1"/>
</dbReference>
<protein>
    <submittedName>
        <fullName evidence="1">Uncharacterized protein</fullName>
    </submittedName>
</protein>
<keyword evidence="2" id="KW-1185">Reference proteome</keyword>
<dbReference type="EMBL" id="MT774378">
    <property type="protein sequence ID" value="QOR58306.1"/>
    <property type="molecule type" value="Genomic_DNA"/>
</dbReference>
<evidence type="ECO:0000313" key="2">
    <source>
        <dbReference type="Proteomes" id="UP000593828"/>
    </source>
</evidence>